<proteinExistence type="predicted"/>
<feature type="transmembrane region" description="Helical" evidence="1">
    <location>
        <begin position="80"/>
        <end position="103"/>
    </location>
</feature>
<gene>
    <name evidence="3" type="ORF">CA13_40690</name>
</gene>
<keyword evidence="4" id="KW-1185">Reference proteome</keyword>
<dbReference type="AlphaFoldDB" id="A0A5C5Z6A1"/>
<protein>
    <recommendedName>
        <fullName evidence="2">DUF6798 domain-containing protein</fullName>
    </recommendedName>
</protein>
<feature type="transmembrane region" description="Helical" evidence="1">
    <location>
        <begin position="167"/>
        <end position="195"/>
    </location>
</feature>
<feature type="transmembrane region" description="Helical" evidence="1">
    <location>
        <begin position="207"/>
        <end position="230"/>
    </location>
</feature>
<evidence type="ECO:0000313" key="3">
    <source>
        <dbReference type="EMBL" id="TWT82606.1"/>
    </source>
</evidence>
<reference evidence="3 4" key="1">
    <citation type="submission" date="2019-02" db="EMBL/GenBank/DDBJ databases">
        <title>Deep-cultivation of Planctomycetes and their phenomic and genomic characterization uncovers novel biology.</title>
        <authorList>
            <person name="Wiegand S."/>
            <person name="Jogler M."/>
            <person name="Boedeker C."/>
            <person name="Pinto D."/>
            <person name="Vollmers J."/>
            <person name="Rivas-Marin E."/>
            <person name="Kohn T."/>
            <person name="Peeters S.H."/>
            <person name="Heuer A."/>
            <person name="Rast P."/>
            <person name="Oberbeckmann S."/>
            <person name="Bunk B."/>
            <person name="Jeske O."/>
            <person name="Meyerdierks A."/>
            <person name="Storesund J.E."/>
            <person name="Kallscheuer N."/>
            <person name="Luecker S."/>
            <person name="Lage O.M."/>
            <person name="Pohl T."/>
            <person name="Merkel B.J."/>
            <person name="Hornburger P."/>
            <person name="Mueller R.-W."/>
            <person name="Bruemmer F."/>
            <person name="Labrenz M."/>
            <person name="Spormann A.M."/>
            <person name="Op Den Camp H."/>
            <person name="Overmann J."/>
            <person name="Amann R."/>
            <person name="Jetten M.S.M."/>
            <person name="Mascher T."/>
            <person name="Medema M.H."/>
            <person name="Devos D.P."/>
            <person name="Kaster A.-K."/>
            <person name="Ovreas L."/>
            <person name="Rohde M."/>
            <person name="Galperin M.Y."/>
            <person name="Jogler C."/>
        </authorList>
    </citation>
    <scope>NUCLEOTIDE SEQUENCE [LARGE SCALE GENOMIC DNA]</scope>
    <source>
        <strain evidence="3 4">CA13</strain>
    </source>
</reference>
<sequence>MMDLEPTESRTNHYQAFVNVILLVALFFIYAGDAPPMVNEAHYLVKAKNFWQPDWCANDAFAASGKAHTTFYVLFGWPTLFLSLETTTWIGRIVGWILIAMGLDRLTRRLIKVPWAPIGVAVVWIAAVEYANLAGEWVIGGVEAKVPAYGFVLLAIADIVDRRWNRVWVLLGIASALHVLSGGWSVIAASFAWWLTERNQPNRQAFFTRYLFAGGAIALLGIVPAVWLTLGVSPADSAMSAKIYTYYRLSHHLLPTGLNLIWYLRHGLLVVAAVAFTQLARNQRDDMRWNRLGGFAYGAIAIAVVGLLLGFLPMIDRDLAAKLLRYYWFRLSDAVVPLWFSLLVIRAICELDAKKKEWKFASFVLLVATVLFGYSSWNSIRLPVPPSASNRLLGWDADAPVAVQQKVYRDWLTVCQWVRTTTDPDAVFLTPRHQQTFKWYAERAEVANWKDVPQDAKSLKEWYTRIRDIYPQRLGTIRVTLQYDALIEYRKKYGVDLIVVDRRVVGQHFPLVRYYPTGEEVNDTYAVYELPHALP</sequence>
<dbReference type="InterPro" id="IPR046477">
    <property type="entry name" value="DUF6798"/>
</dbReference>
<feature type="transmembrane region" description="Helical" evidence="1">
    <location>
        <begin position="292"/>
        <end position="315"/>
    </location>
</feature>
<feature type="transmembrane region" description="Helical" evidence="1">
    <location>
        <begin position="115"/>
        <end position="133"/>
    </location>
</feature>
<feature type="transmembrane region" description="Helical" evidence="1">
    <location>
        <begin position="360"/>
        <end position="377"/>
    </location>
</feature>
<evidence type="ECO:0000256" key="1">
    <source>
        <dbReference type="SAM" id="Phobius"/>
    </source>
</evidence>
<comment type="caution">
    <text evidence="3">The sequence shown here is derived from an EMBL/GenBank/DDBJ whole genome shotgun (WGS) entry which is preliminary data.</text>
</comment>
<feature type="transmembrane region" description="Helical" evidence="1">
    <location>
        <begin position="12"/>
        <end position="31"/>
    </location>
</feature>
<keyword evidence="1" id="KW-1133">Transmembrane helix</keyword>
<evidence type="ECO:0000259" key="2">
    <source>
        <dbReference type="Pfam" id="PF20604"/>
    </source>
</evidence>
<dbReference type="EMBL" id="SJPJ01000001">
    <property type="protein sequence ID" value="TWT82606.1"/>
    <property type="molecule type" value="Genomic_DNA"/>
</dbReference>
<feature type="transmembrane region" description="Helical" evidence="1">
    <location>
        <begin position="260"/>
        <end position="280"/>
    </location>
</feature>
<dbReference type="Proteomes" id="UP000315010">
    <property type="component" value="Unassembled WGS sequence"/>
</dbReference>
<keyword evidence="1" id="KW-0472">Membrane</keyword>
<keyword evidence="1" id="KW-0812">Transmembrane</keyword>
<feature type="transmembrane region" description="Helical" evidence="1">
    <location>
        <begin position="327"/>
        <end position="348"/>
    </location>
</feature>
<dbReference type="RefSeq" id="WP_419194559.1">
    <property type="nucleotide sequence ID" value="NZ_SJPJ01000001.1"/>
</dbReference>
<dbReference type="Pfam" id="PF20604">
    <property type="entry name" value="DUF6798"/>
    <property type="match status" value="1"/>
</dbReference>
<accession>A0A5C5Z6A1</accession>
<organism evidence="3 4">
    <name type="scientific">Novipirellula herctigrandis</name>
    <dbReference type="NCBI Taxonomy" id="2527986"/>
    <lineage>
        <taxon>Bacteria</taxon>
        <taxon>Pseudomonadati</taxon>
        <taxon>Planctomycetota</taxon>
        <taxon>Planctomycetia</taxon>
        <taxon>Pirellulales</taxon>
        <taxon>Pirellulaceae</taxon>
        <taxon>Novipirellula</taxon>
    </lineage>
</organism>
<feature type="domain" description="DUF6798" evidence="2">
    <location>
        <begin position="409"/>
        <end position="469"/>
    </location>
</feature>
<name>A0A5C5Z6A1_9BACT</name>
<evidence type="ECO:0000313" key="4">
    <source>
        <dbReference type="Proteomes" id="UP000315010"/>
    </source>
</evidence>